<name>A0ACA9NXE9_9GLOM</name>
<comment type="caution">
    <text evidence="1">The sequence shown here is derived from an EMBL/GenBank/DDBJ whole genome shotgun (WGS) entry which is preliminary data.</text>
</comment>
<keyword evidence="2" id="KW-1185">Reference proteome</keyword>
<evidence type="ECO:0000313" key="2">
    <source>
        <dbReference type="Proteomes" id="UP000789366"/>
    </source>
</evidence>
<dbReference type="Proteomes" id="UP000789366">
    <property type="component" value="Unassembled WGS sequence"/>
</dbReference>
<evidence type="ECO:0000313" key="1">
    <source>
        <dbReference type="EMBL" id="CAG8682367.1"/>
    </source>
</evidence>
<gene>
    <name evidence="1" type="ORF">SPELUC_LOCUS10226</name>
</gene>
<protein>
    <submittedName>
        <fullName evidence="1">8290_t:CDS:1</fullName>
    </submittedName>
</protein>
<dbReference type="EMBL" id="CAJVPW010018569">
    <property type="protein sequence ID" value="CAG8682367.1"/>
    <property type="molecule type" value="Genomic_DNA"/>
</dbReference>
<accession>A0ACA9NXE9</accession>
<feature type="non-terminal residue" evidence="1">
    <location>
        <position position="1"/>
    </location>
</feature>
<organism evidence="1 2">
    <name type="scientific">Cetraspora pellucida</name>
    <dbReference type="NCBI Taxonomy" id="1433469"/>
    <lineage>
        <taxon>Eukaryota</taxon>
        <taxon>Fungi</taxon>
        <taxon>Fungi incertae sedis</taxon>
        <taxon>Mucoromycota</taxon>
        <taxon>Glomeromycotina</taxon>
        <taxon>Glomeromycetes</taxon>
        <taxon>Diversisporales</taxon>
        <taxon>Gigasporaceae</taxon>
        <taxon>Cetraspora</taxon>
    </lineage>
</organism>
<sequence length="100" mass="11728">KSYHGYLNITATWLSSEFKFKEALIFCDHLAYPHSKDVIFKEIRLLHEIINDMKCQPCAAHTLQLLAQHLCEAQYKFSIYDEDQNIIESPLDIITDTKIR</sequence>
<reference evidence="1" key="1">
    <citation type="submission" date="2021-06" db="EMBL/GenBank/DDBJ databases">
        <authorList>
            <person name="Kallberg Y."/>
            <person name="Tangrot J."/>
            <person name="Rosling A."/>
        </authorList>
    </citation>
    <scope>NUCLEOTIDE SEQUENCE</scope>
    <source>
        <strain evidence="1">28 12/20/2015</strain>
    </source>
</reference>
<proteinExistence type="predicted"/>